<dbReference type="EMBL" id="JABKAU010000001">
    <property type="protein sequence ID" value="NVO29677.1"/>
    <property type="molecule type" value="Genomic_DNA"/>
</dbReference>
<dbReference type="RefSeq" id="WP_176906397.1">
    <property type="nucleotide sequence ID" value="NZ_JABKAU010000001.1"/>
</dbReference>
<organism evidence="1 2">
    <name type="scientific">Hymenobacter lapidiphilus</name>
    <dbReference type="NCBI Taxonomy" id="2608003"/>
    <lineage>
        <taxon>Bacteria</taxon>
        <taxon>Pseudomonadati</taxon>
        <taxon>Bacteroidota</taxon>
        <taxon>Cytophagia</taxon>
        <taxon>Cytophagales</taxon>
        <taxon>Hymenobacteraceae</taxon>
        <taxon>Hymenobacter</taxon>
    </lineage>
</organism>
<name>A0A7Y7PL06_9BACT</name>
<gene>
    <name evidence="1" type="ORF">HW554_00545</name>
</gene>
<comment type="caution">
    <text evidence="1">The sequence shown here is derived from an EMBL/GenBank/DDBJ whole genome shotgun (WGS) entry which is preliminary data.</text>
</comment>
<keyword evidence="2" id="KW-1185">Reference proteome</keyword>
<reference evidence="1 2" key="1">
    <citation type="submission" date="2020-05" db="EMBL/GenBank/DDBJ databases">
        <title>Hymenobacter terrestris sp. nov. and Hymenobacter lapidiphilus sp. nov., isolated from regoliths in Antarctica.</title>
        <authorList>
            <person name="Sedlacek I."/>
            <person name="Pantucek R."/>
            <person name="Zeman M."/>
            <person name="Holochova P."/>
            <person name="Kralova S."/>
            <person name="Stankova E."/>
            <person name="Sedo O."/>
            <person name="Micenkova L."/>
            <person name="Svec P."/>
            <person name="Gupta V."/>
            <person name="Sood U."/>
            <person name="Korpole U.S."/>
            <person name="Lal R."/>
        </authorList>
    </citation>
    <scope>NUCLEOTIDE SEQUENCE [LARGE SCALE GENOMIC DNA]</scope>
    <source>
        <strain evidence="1 2">P5342</strain>
    </source>
</reference>
<dbReference type="Proteomes" id="UP000565521">
    <property type="component" value="Unassembled WGS sequence"/>
</dbReference>
<sequence>MTPTYQIPGFPLTFKRVLRLTHVDGVFDGQPIVWYADYDEDLGRERGIAIVVQGGKKVLYCDAFNNKAFAQIWLYASKGYLYKQRKKAAEALKNDAPLEIYMASFTDPGSAKSIAADIINTLGPKLSWNSLYKQKQLLSIGTQ</sequence>
<protein>
    <submittedName>
        <fullName evidence="1">Uncharacterized protein</fullName>
    </submittedName>
</protein>
<proteinExistence type="predicted"/>
<dbReference type="AlphaFoldDB" id="A0A7Y7PL06"/>
<evidence type="ECO:0000313" key="2">
    <source>
        <dbReference type="Proteomes" id="UP000565521"/>
    </source>
</evidence>
<accession>A0A7Y7PL06</accession>
<evidence type="ECO:0000313" key="1">
    <source>
        <dbReference type="EMBL" id="NVO29677.1"/>
    </source>
</evidence>